<dbReference type="InterPro" id="IPR009683">
    <property type="entry name" value="Extensin-like_C"/>
</dbReference>
<feature type="compositionally biased region" description="Pro residues" evidence="1">
    <location>
        <begin position="144"/>
        <end position="154"/>
    </location>
</feature>
<feature type="compositionally biased region" description="Polar residues" evidence="1">
    <location>
        <begin position="76"/>
        <end position="87"/>
    </location>
</feature>
<evidence type="ECO:0000259" key="2">
    <source>
        <dbReference type="Pfam" id="PF06904"/>
    </source>
</evidence>
<feature type="region of interest" description="Disordered" evidence="1">
    <location>
        <begin position="51"/>
        <end position="169"/>
    </location>
</feature>
<sequence length="356" mass="38505">MNLSFQRPLRNGFLAMIAATIGLLISPAADIPVMSSQAKAENILDVFKPRATRKKTVRTRRAAPRKQSQRPRRASPITSAASPTQMPGTIPIPQPRPSPEEEKQPTANELKAEQPRSEPKEPAPTAAPREEPEDKKRKDATPQSQPPVPAAPPAKPDEAEPHDEKDAGTQDKRIYQSACPALMNGEVQGTLIAPLSEGMCGERSPLSLAAIGKENPLRFIAPITTNCSMAVTLAQWAKEVRIAALKSFNAEIEAIGTGSDYQCRKVNGGSAGRTSEHAFANALDIMSFSFRNGLKTELATGWNGTPEEKEFWRAIHKTSCDMFMTVIGPDGDAAHKTNLHLDQGCHGGSCTSRICQ</sequence>
<dbReference type="Proteomes" id="UP000253420">
    <property type="component" value="Unassembled WGS sequence"/>
</dbReference>
<dbReference type="Pfam" id="PF06904">
    <property type="entry name" value="Extensin-like_C"/>
    <property type="match status" value="1"/>
</dbReference>
<evidence type="ECO:0000256" key="1">
    <source>
        <dbReference type="SAM" id="MobiDB-lite"/>
    </source>
</evidence>
<comment type="caution">
    <text evidence="3">The sequence shown here is derived from an EMBL/GenBank/DDBJ whole genome shotgun (WGS) entry which is preliminary data.</text>
</comment>
<reference evidence="3 4" key="1">
    <citation type="submission" date="2018-07" db="EMBL/GenBank/DDBJ databases">
        <title>The draft genome of Phyllobacterium salinisoli.</title>
        <authorList>
            <person name="Liu L."/>
            <person name="Li L."/>
            <person name="Zhang X."/>
            <person name="Liang L."/>
        </authorList>
    </citation>
    <scope>NUCLEOTIDE SEQUENCE [LARGE SCALE GENOMIC DNA]</scope>
    <source>
        <strain evidence="3 4">LLAN61</strain>
    </source>
</reference>
<keyword evidence="4" id="KW-1185">Reference proteome</keyword>
<feature type="domain" description="Extensin-like C-terminal" evidence="2">
    <location>
        <begin position="195"/>
        <end position="355"/>
    </location>
</feature>
<organism evidence="3 4">
    <name type="scientific">Phyllobacterium salinisoli</name>
    <dbReference type="NCBI Taxonomy" id="1899321"/>
    <lineage>
        <taxon>Bacteria</taxon>
        <taxon>Pseudomonadati</taxon>
        <taxon>Pseudomonadota</taxon>
        <taxon>Alphaproteobacteria</taxon>
        <taxon>Hyphomicrobiales</taxon>
        <taxon>Phyllobacteriaceae</taxon>
        <taxon>Phyllobacterium</taxon>
    </lineage>
</organism>
<feature type="compositionally biased region" description="Basic residues" evidence="1">
    <location>
        <begin position="51"/>
        <end position="73"/>
    </location>
</feature>
<protein>
    <submittedName>
        <fullName evidence="3">Extensin</fullName>
    </submittedName>
</protein>
<dbReference type="RefSeq" id="WP_114440038.1">
    <property type="nucleotide sequence ID" value="NZ_QOZG01000003.1"/>
</dbReference>
<dbReference type="EMBL" id="QOZG01000003">
    <property type="protein sequence ID" value="RCS24420.1"/>
    <property type="molecule type" value="Genomic_DNA"/>
</dbReference>
<gene>
    <name evidence="3" type="ORF">DUT91_09105</name>
</gene>
<feature type="compositionally biased region" description="Basic and acidic residues" evidence="1">
    <location>
        <begin position="98"/>
        <end position="121"/>
    </location>
</feature>
<evidence type="ECO:0000313" key="3">
    <source>
        <dbReference type="EMBL" id="RCS24420.1"/>
    </source>
</evidence>
<accession>A0A368K8M5</accession>
<name>A0A368K8M5_9HYPH</name>
<dbReference type="OrthoDB" id="9809788at2"/>
<dbReference type="AlphaFoldDB" id="A0A368K8M5"/>
<feature type="compositionally biased region" description="Basic and acidic residues" evidence="1">
    <location>
        <begin position="128"/>
        <end position="140"/>
    </location>
</feature>
<evidence type="ECO:0000313" key="4">
    <source>
        <dbReference type="Proteomes" id="UP000253420"/>
    </source>
</evidence>
<feature type="compositionally biased region" description="Basic and acidic residues" evidence="1">
    <location>
        <begin position="155"/>
        <end position="169"/>
    </location>
</feature>
<proteinExistence type="predicted"/>